<comment type="caution">
    <text evidence="2">The sequence shown here is derived from an EMBL/GenBank/DDBJ whole genome shotgun (WGS) entry which is preliminary data.</text>
</comment>
<keyword evidence="3" id="KW-1185">Reference proteome</keyword>
<dbReference type="SUPFAM" id="SSF82185">
    <property type="entry name" value="Histone H3 K4-specific methyltransferase SET7/9 N-terminal domain"/>
    <property type="match status" value="1"/>
</dbReference>
<feature type="region of interest" description="Disordered" evidence="1">
    <location>
        <begin position="290"/>
        <end position="313"/>
    </location>
</feature>
<accession>A0A8J6CBL2</accession>
<evidence type="ECO:0008006" key="4">
    <source>
        <dbReference type="Google" id="ProtNLM"/>
    </source>
</evidence>
<evidence type="ECO:0000256" key="1">
    <source>
        <dbReference type="SAM" id="MobiDB-lite"/>
    </source>
</evidence>
<organism evidence="2 3">
    <name type="scientific">Diacronema lutheri</name>
    <name type="common">Unicellular marine alga</name>
    <name type="synonym">Monochrysis lutheri</name>
    <dbReference type="NCBI Taxonomy" id="2081491"/>
    <lineage>
        <taxon>Eukaryota</taxon>
        <taxon>Haptista</taxon>
        <taxon>Haptophyta</taxon>
        <taxon>Pavlovophyceae</taxon>
        <taxon>Pavlovales</taxon>
        <taxon>Pavlovaceae</taxon>
        <taxon>Diacronema</taxon>
    </lineage>
</organism>
<dbReference type="AlphaFoldDB" id="A0A8J6CBL2"/>
<evidence type="ECO:0000313" key="3">
    <source>
        <dbReference type="Proteomes" id="UP000751190"/>
    </source>
</evidence>
<sequence length="313" mass="32526">MRAADFEDEAVWAEAAAANDALEALARAKLLARRRLALHQSSKGAPPRRVVALGGGGALYIGVVAADGRTPHGDGALLLPDGSQHVGAFSGGRVHGTGVFQAPSGAAAVGAWEDNKRVGAFAAVDAFGHVFAERYAEDGRRVAREARGLAPHPPILCERCGMRYVPELNHAYGCRRHPSLFLPDAGERAVGLVRAGSVRGRAASAGAGGEGPGPDTYRRLISAEELARRGQPRAAEQPLAAIATSVPSRALPVSTACISREPPGGDGIWPCCGARGRGAPGCAFEVHPQPDVVQGRRSSQVQRASAERGVRSR</sequence>
<reference evidence="2" key="1">
    <citation type="submission" date="2021-05" db="EMBL/GenBank/DDBJ databases">
        <title>The genome of the haptophyte Pavlova lutheri (Diacronema luteri, Pavlovales) - a model for lipid biosynthesis in eukaryotic algae.</title>
        <authorList>
            <person name="Hulatt C.J."/>
            <person name="Posewitz M.C."/>
        </authorList>
    </citation>
    <scope>NUCLEOTIDE SEQUENCE</scope>
    <source>
        <strain evidence="2">NIVA-4/92</strain>
    </source>
</reference>
<dbReference type="EMBL" id="JAGTXO010000003">
    <property type="protein sequence ID" value="KAG8468877.1"/>
    <property type="molecule type" value="Genomic_DNA"/>
</dbReference>
<dbReference type="Proteomes" id="UP000751190">
    <property type="component" value="Unassembled WGS sequence"/>
</dbReference>
<protein>
    <recommendedName>
        <fullName evidence="4">MORN repeat-containing protein 5</fullName>
    </recommendedName>
</protein>
<evidence type="ECO:0000313" key="2">
    <source>
        <dbReference type="EMBL" id="KAG8468877.1"/>
    </source>
</evidence>
<gene>
    <name evidence="2" type="ORF">KFE25_007395</name>
</gene>
<name>A0A8J6CBL2_DIALT</name>
<dbReference type="Gene3D" id="2.20.110.10">
    <property type="entry name" value="Histone H3 K4-specific methyltransferase SET7/9 N-terminal domain"/>
    <property type="match status" value="1"/>
</dbReference>
<dbReference type="OrthoDB" id="421039at2759"/>
<proteinExistence type="predicted"/>